<evidence type="ECO:0000313" key="3">
    <source>
        <dbReference type="EMBL" id="CAD6340950.1"/>
    </source>
</evidence>
<dbReference type="GO" id="GO:0005509">
    <property type="term" value="F:calcium ion binding"/>
    <property type="evidence" value="ECO:0007669"/>
    <property type="project" value="InterPro"/>
</dbReference>
<dbReference type="InterPro" id="IPR025224">
    <property type="entry name" value="CCAR1/CCAR2"/>
</dbReference>
<comment type="caution">
    <text evidence="3">The sequence shown here is derived from an EMBL/GenBank/DDBJ whole genome shotgun (WGS) entry which is preliminary data.</text>
</comment>
<dbReference type="AlphaFoldDB" id="A0A811SDY4"/>
<evidence type="ECO:0000259" key="2">
    <source>
        <dbReference type="PROSITE" id="PS50222"/>
    </source>
</evidence>
<name>A0A811SDY4_9POAL</name>
<feature type="domain" description="EF-hand" evidence="2">
    <location>
        <begin position="315"/>
        <end position="350"/>
    </location>
</feature>
<feature type="region of interest" description="Disordered" evidence="1">
    <location>
        <begin position="1"/>
        <end position="25"/>
    </location>
</feature>
<dbReference type="EMBL" id="CAJGYO010000098">
    <property type="protein sequence ID" value="CAD6340950.1"/>
    <property type="molecule type" value="Genomic_DNA"/>
</dbReference>
<feature type="compositionally biased region" description="Basic and acidic residues" evidence="1">
    <location>
        <begin position="245"/>
        <end position="254"/>
    </location>
</feature>
<dbReference type="PROSITE" id="PS50222">
    <property type="entry name" value="EF_HAND_2"/>
    <property type="match status" value="1"/>
</dbReference>
<dbReference type="GO" id="GO:0005634">
    <property type="term" value="C:nucleus"/>
    <property type="evidence" value="ECO:0007669"/>
    <property type="project" value="TreeGrafter"/>
</dbReference>
<reference evidence="3" key="1">
    <citation type="submission" date="2020-10" db="EMBL/GenBank/DDBJ databases">
        <authorList>
            <person name="Han B."/>
            <person name="Lu T."/>
            <person name="Zhao Q."/>
            <person name="Huang X."/>
            <person name="Zhao Y."/>
        </authorList>
    </citation>
    <scope>NUCLEOTIDE SEQUENCE</scope>
</reference>
<dbReference type="InterPro" id="IPR045353">
    <property type="entry name" value="LAIKA"/>
</dbReference>
<dbReference type="OrthoDB" id="21006at2759"/>
<gene>
    <name evidence="3" type="ORF">NCGR_LOCUS65048</name>
</gene>
<evidence type="ECO:0000256" key="1">
    <source>
        <dbReference type="SAM" id="MobiDB-lite"/>
    </source>
</evidence>
<dbReference type="Proteomes" id="UP000604825">
    <property type="component" value="Unassembled WGS sequence"/>
</dbReference>
<dbReference type="Pfam" id="PF19256">
    <property type="entry name" value="LAIKA"/>
    <property type="match status" value="1"/>
</dbReference>
<dbReference type="SUPFAM" id="SSF47473">
    <property type="entry name" value="EF-hand"/>
    <property type="match status" value="1"/>
</dbReference>
<proteinExistence type="predicted"/>
<feature type="compositionally biased region" description="Acidic residues" evidence="1">
    <location>
        <begin position="205"/>
        <end position="230"/>
    </location>
</feature>
<organism evidence="3 4">
    <name type="scientific">Miscanthus lutarioriparius</name>
    <dbReference type="NCBI Taxonomy" id="422564"/>
    <lineage>
        <taxon>Eukaryota</taxon>
        <taxon>Viridiplantae</taxon>
        <taxon>Streptophyta</taxon>
        <taxon>Embryophyta</taxon>
        <taxon>Tracheophyta</taxon>
        <taxon>Spermatophyta</taxon>
        <taxon>Magnoliopsida</taxon>
        <taxon>Liliopsida</taxon>
        <taxon>Poales</taxon>
        <taxon>Poaceae</taxon>
        <taxon>PACMAD clade</taxon>
        <taxon>Panicoideae</taxon>
        <taxon>Andropogonodae</taxon>
        <taxon>Andropogoneae</taxon>
        <taxon>Saccharinae</taxon>
        <taxon>Miscanthus</taxon>
    </lineage>
</organism>
<dbReference type="InterPro" id="IPR011992">
    <property type="entry name" value="EF-hand-dom_pair"/>
</dbReference>
<accession>A0A811SDY4</accession>
<dbReference type="FunFam" id="1.10.238.10:FF:000157">
    <property type="entry name" value="ATP/GTP-binding protein family"/>
    <property type="match status" value="1"/>
</dbReference>
<sequence length="386" mass="43694">MDPKQKPLNDTKEKKRSDEPPKYPGFILQAKRNKESKLRSTSLSLDGLLDYTAKDIEESVFELSLFAESFGEMLQHRMGCVILSFLEKLYRRYVAKRNQRKRQREEDLKKEEKKSSEKRSKTNHETITESVDNPGGSVKITKEGEEKMSTDQSANVHAELSKEGQIKLGTDHPIANHGEPAKEGDENTSTDHSEAVLDKPAADANMEEEDPEYEEDPEEIEIYEDDEDMDDAHAEEQIAEQNENTNDREVKPEEVATADGGNNKSTTQLEVENITNIHERAASIEEKQSVAEKGDSVEGGEKVVSKEVKPAKDEVVDKDLLQAFRYFDINRAGYLKVDDLKCILHNLGKFLSSRDVKDLVQIALVESNSARDNRIIYPKLVKIADL</sequence>
<keyword evidence="4" id="KW-1185">Reference proteome</keyword>
<feature type="region of interest" description="Disordered" evidence="1">
    <location>
        <begin position="96"/>
        <end position="269"/>
    </location>
</feature>
<feature type="compositionally biased region" description="Basic and acidic residues" evidence="1">
    <location>
        <begin position="103"/>
        <end position="127"/>
    </location>
</feature>
<dbReference type="PANTHER" id="PTHR14304">
    <property type="entry name" value="CELL DIVISION CYCLE AND APOPTOSIS REGULATOR PROTEIN"/>
    <property type="match status" value="1"/>
</dbReference>
<protein>
    <recommendedName>
        <fullName evidence="2">EF-hand domain-containing protein</fullName>
    </recommendedName>
</protein>
<feature type="compositionally biased region" description="Basic and acidic residues" evidence="1">
    <location>
        <begin position="1"/>
        <end position="21"/>
    </location>
</feature>
<dbReference type="InterPro" id="IPR002048">
    <property type="entry name" value="EF_hand_dom"/>
</dbReference>
<feature type="compositionally biased region" description="Basic and acidic residues" evidence="1">
    <location>
        <begin position="179"/>
        <end position="201"/>
    </location>
</feature>
<feature type="compositionally biased region" description="Polar residues" evidence="1">
    <location>
        <begin position="260"/>
        <end position="269"/>
    </location>
</feature>
<evidence type="ECO:0000313" key="4">
    <source>
        <dbReference type="Proteomes" id="UP000604825"/>
    </source>
</evidence>
<dbReference type="PANTHER" id="PTHR14304:SF11">
    <property type="entry name" value="SAP DOMAIN-CONTAINING PROTEIN"/>
    <property type="match status" value="1"/>
</dbReference>
<dbReference type="Gene3D" id="1.10.238.10">
    <property type="entry name" value="EF-hand"/>
    <property type="match status" value="1"/>
</dbReference>
<feature type="compositionally biased region" description="Basic and acidic residues" evidence="1">
    <location>
        <begin position="140"/>
        <end position="149"/>
    </location>
</feature>
<dbReference type="GO" id="GO:0006355">
    <property type="term" value="P:regulation of DNA-templated transcription"/>
    <property type="evidence" value="ECO:0007669"/>
    <property type="project" value="InterPro"/>
</dbReference>